<gene>
    <name evidence="2" type="ORF">R3P38DRAFT_3444725</name>
</gene>
<dbReference type="AlphaFoldDB" id="A0AAV9ZNU1"/>
<evidence type="ECO:0000313" key="2">
    <source>
        <dbReference type="EMBL" id="KAK6988170.1"/>
    </source>
</evidence>
<comment type="caution">
    <text evidence="2">The sequence shown here is derived from an EMBL/GenBank/DDBJ whole genome shotgun (WGS) entry which is preliminary data.</text>
</comment>
<proteinExistence type="predicted"/>
<organism evidence="2 3">
    <name type="scientific">Favolaschia claudopus</name>
    <dbReference type="NCBI Taxonomy" id="2862362"/>
    <lineage>
        <taxon>Eukaryota</taxon>
        <taxon>Fungi</taxon>
        <taxon>Dikarya</taxon>
        <taxon>Basidiomycota</taxon>
        <taxon>Agaricomycotina</taxon>
        <taxon>Agaricomycetes</taxon>
        <taxon>Agaricomycetidae</taxon>
        <taxon>Agaricales</taxon>
        <taxon>Marasmiineae</taxon>
        <taxon>Mycenaceae</taxon>
        <taxon>Favolaschia</taxon>
    </lineage>
</organism>
<evidence type="ECO:0008006" key="4">
    <source>
        <dbReference type="Google" id="ProtNLM"/>
    </source>
</evidence>
<sequence length="310" mass="35428">MLNFRVERRASPTQWPGDAEPAQAPSVEVQLQQPGVYNDTSAIRIIPTELLTEILRLAVGDTPIFIPAPTYTTPANLPPQQLLIPSLVISHVCRRWRYLAIATVWSHFTFFHHPRWRSYPLSRLEEVVSHFLTRIPPTRPLEIQLLMDGETPPGSVASFVLGNRERLAGAELELGEDDLREFWRLGEGEGVYPVMRRLKITFVEEEGEEEEDGGPAPEEGRTRVSRMAPRLTSFSYTAWEGDVDPFAFGLDFERLEELELRARVPEEGIYALLPRLAEIRRLGMGIDAQPYEEWRLGRRDEGTHLLPIRI</sequence>
<feature type="region of interest" description="Disordered" evidence="1">
    <location>
        <begin position="1"/>
        <end position="24"/>
    </location>
</feature>
<keyword evidence="3" id="KW-1185">Reference proteome</keyword>
<feature type="compositionally biased region" description="Basic and acidic residues" evidence="1">
    <location>
        <begin position="1"/>
        <end position="10"/>
    </location>
</feature>
<dbReference type="Proteomes" id="UP001362999">
    <property type="component" value="Unassembled WGS sequence"/>
</dbReference>
<dbReference type="EMBL" id="JAWWNJ010000125">
    <property type="protein sequence ID" value="KAK6988170.1"/>
    <property type="molecule type" value="Genomic_DNA"/>
</dbReference>
<evidence type="ECO:0000256" key="1">
    <source>
        <dbReference type="SAM" id="MobiDB-lite"/>
    </source>
</evidence>
<reference evidence="2 3" key="1">
    <citation type="journal article" date="2024" name="J Genomics">
        <title>Draft genome sequencing and assembly of Favolaschia claudopus CIRM-BRFM 2984 isolated from oak limbs.</title>
        <authorList>
            <person name="Navarro D."/>
            <person name="Drula E."/>
            <person name="Chaduli D."/>
            <person name="Cazenave R."/>
            <person name="Ahrendt S."/>
            <person name="Wang J."/>
            <person name="Lipzen A."/>
            <person name="Daum C."/>
            <person name="Barry K."/>
            <person name="Grigoriev I.V."/>
            <person name="Favel A."/>
            <person name="Rosso M.N."/>
            <person name="Martin F."/>
        </authorList>
    </citation>
    <scope>NUCLEOTIDE SEQUENCE [LARGE SCALE GENOMIC DNA]</scope>
    <source>
        <strain evidence="2 3">CIRM-BRFM 2984</strain>
    </source>
</reference>
<accession>A0AAV9ZNU1</accession>
<name>A0AAV9ZNU1_9AGAR</name>
<evidence type="ECO:0000313" key="3">
    <source>
        <dbReference type="Proteomes" id="UP001362999"/>
    </source>
</evidence>
<protein>
    <recommendedName>
        <fullName evidence="4">F-box domain-containing protein</fullName>
    </recommendedName>
</protein>